<organism evidence="1 2">
    <name type="scientific">Linderina pennispora</name>
    <dbReference type="NCBI Taxonomy" id="61395"/>
    <lineage>
        <taxon>Eukaryota</taxon>
        <taxon>Fungi</taxon>
        <taxon>Fungi incertae sedis</taxon>
        <taxon>Zoopagomycota</taxon>
        <taxon>Kickxellomycotina</taxon>
        <taxon>Kickxellomycetes</taxon>
        <taxon>Kickxellales</taxon>
        <taxon>Kickxellaceae</taxon>
        <taxon>Linderina</taxon>
    </lineage>
</organism>
<sequence length="131" mass="14375">MTRKGKRICTGGHDRGASRGFTTPSTYVCWRQEAKRVQFTATLQLHAYTFWAGSPCFTVPPPATSLEPAGGGSCIRVGVGCREDVETCRTQHVHGQCLVVILPIKRSPIPTPHTLNLRRDTIVPGWPLFAC</sequence>
<protein>
    <submittedName>
        <fullName evidence="1">Uncharacterized protein</fullName>
    </submittedName>
</protein>
<dbReference type="GeneID" id="63800442"/>
<evidence type="ECO:0000313" key="1">
    <source>
        <dbReference type="EMBL" id="ORX69112.1"/>
    </source>
</evidence>
<dbReference type="RefSeq" id="XP_040742844.1">
    <property type="nucleotide sequence ID" value="XM_040883794.1"/>
</dbReference>
<proteinExistence type="predicted"/>
<reference evidence="1 2" key="1">
    <citation type="submission" date="2016-07" db="EMBL/GenBank/DDBJ databases">
        <title>Pervasive Adenine N6-methylation of Active Genes in Fungi.</title>
        <authorList>
            <consortium name="DOE Joint Genome Institute"/>
            <person name="Mondo S.J."/>
            <person name="Dannebaum R.O."/>
            <person name="Kuo R.C."/>
            <person name="Labutti K."/>
            <person name="Haridas S."/>
            <person name="Kuo A."/>
            <person name="Salamov A."/>
            <person name="Ahrendt S.R."/>
            <person name="Lipzen A."/>
            <person name="Sullivan W."/>
            <person name="Andreopoulos W.B."/>
            <person name="Clum A."/>
            <person name="Lindquist E."/>
            <person name="Daum C."/>
            <person name="Ramamoorthy G.K."/>
            <person name="Gryganskyi A."/>
            <person name="Culley D."/>
            <person name="Magnuson J.K."/>
            <person name="James T.Y."/>
            <person name="O'Malley M.A."/>
            <person name="Stajich J.E."/>
            <person name="Spatafora J.W."/>
            <person name="Visel A."/>
            <person name="Grigoriev I.V."/>
        </authorList>
    </citation>
    <scope>NUCLEOTIDE SEQUENCE [LARGE SCALE GENOMIC DNA]</scope>
    <source>
        <strain evidence="1 2">ATCC 12442</strain>
    </source>
</reference>
<evidence type="ECO:0000313" key="2">
    <source>
        <dbReference type="Proteomes" id="UP000193922"/>
    </source>
</evidence>
<dbReference type="AlphaFoldDB" id="A0A1Y1W6R6"/>
<accession>A0A1Y1W6R6</accession>
<dbReference type="EMBL" id="MCFD01000008">
    <property type="protein sequence ID" value="ORX69112.1"/>
    <property type="molecule type" value="Genomic_DNA"/>
</dbReference>
<dbReference type="Proteomes" id="UP000193922">
    <property type="component" value="Unassembled WGS sequence"/>
</dbReference>
<comment type="caution">
    <text evidence="1">The sequence shown here is derived from an EMBL/GenBank/DDBJ whole genome shotgun (WGS) entry which is preliminary data.</text>
</comment>
<keyword evidence="2" id="KW-1185">Reference proteome</keyword>
<name>A0A1Y1W6R6_9FUNG</name>
<gene>
    <name evidence="1" type="ORF">DL89DRAFT_171793</name>
</gene>